<organism evidence="2 3">
    <name type="scientific">Winogradskyella pacifica</name>
    <dbReference type="NCBI Taxonomy" id="664642"/>
    <lineage>
        <taxon>Bacteria</taxon>
        <taxon>Pseudomonadati</taxon>
        <taxon>Bacteroidota</taxon>
        <taxon>Flavobacteriia</taxon>
        <taxon>Flavobacteriales</taxon>
        <taxon>Flavobacteriaceae</taxon>
        <taxon>Winogradskyella</taxon>
    </lineage>
</organism>
<keyword evidence="1" id="KW-0732">Signal</keyword>
<dbReference type="RefSeq" id="WP_115808169.1">
    <property type="nucleotide sequence ID" value="NZ_QREI01000001.1"/>
</dbReference>
<dbReference type="AlphaFoldDB" id="A0A3D9N8P6"/>
<evidence type="ECO:0000313" key="2">
    <source>
        <dbReference type="EMBL" id="REE27826.1"/>
    </source>
</evidence>
<dbReference type="GO" id="GO:0004180">
    <property type="term" value="F:carboxypeptidase activity"/>
    <property type="evidence" value="ECO:0007669"/>
    <property type="project" value="UniProtKB-KW"/>
</dbReference>
<comment type="caution">
    <text evidence="2">The sequence shown here is derived from an EMBL/GenBank/DDBJ whole genome shotgun (WGS) entry which is preliminary data.</text>
</comment>
<dbReference type="EMBL" id="QREI01000001">
    <property type="protein sequence ID" value="REE27826.1"/>
    <property type="molecule type" value="Genomic_DNA"/>
</dbReference>
<keyword evidence="3" id="KW-1185">Reference proteome</keyword>
<sequence>MKTNKIYILIFLLPFFCVSQTLTGRVIDKITQQPVETVSVYFNNTTIGTTTNSNGEFSIDYTDAVQSTLVISYLGFEKVLISDYRSQSNISVELVEADNALEEVHLEYDDGLTRRQKLRLFRKEFLGTSKFGESCKILNEDDLILKYDKHNKALYASASVPLRILNKTLQYEIAYDLMDFEIIFRYADLTGLEFTINSVTYFGTSFYKGFDTVNKKTLKHRNRAYKGSVQHFMKSLYNKNLKEQGYWIFHDKFRVDEWSFFTVEATENQDFKKITLKEKVSILFDKEHQSIIQLEIPEFYVDTYGNYTPVIGVYFSGAMGSQRIGDTLPLDFGLGEKE</sequence>
<protein>
    <submittedName>
        <fullName evidence="2">Carboxypeptidase-like protein</fullName>
    </submittedName>
</protein>
<dbReference type="InterPro" id="IPR008969">
    <property type="entry name" value="CarboxyPept-like_regulatory"/>
</dbReference>
<dbReference type="Pfam" id="PF13715">
    <property type="entry name" value="CarbopepD_reg_2"/>
    <property type="match status" value="1"/>
</dbReference>
<feature type="signal peptide" evidence="1">
    <location>
        <begin position="1"/>
        <end position="23"/>
    </location>
</feature>
<evidence type="ECO:0000256" key="1">
    <source>
        <dbReference type="SAM" id="SignalP"/>
    </source>
</evidence>
<evidence type="ECO:0000313" key="3">
    <source>
        <dbReference type="Proteomes" id="UP000256919"/>
    </source>
</evidence>
<proteinExistence type="predicted"/>
<dbReference type="Proteomes" id="UP000256919">
    <property type="component" value="Unassembled WGS sequence"/>
</dbReference>
<dbReference type="OrthoDB" id="1223654at2"/>
<keyword evidence="2" id="KW-0121">Carboxypeptidase</keyword>
<dbReference type="SUPFAM" id="SSF49464">
    <property type="entry name" value="Carboxypeptidase regulatory domain-like"/>
    <property type="match status" value="1"/>
</dbReference>
<keyword evidence="2" id="KW-0378">Hydrolase</keyword>
<accession>A0A3D9N8P6</accession>
<feature type="chain" id="PRO_5017812101" evidence="1">
    <location>
        <begin position="24"/>
        <end position="338"/>
    </location>
</feature>
<dbReference type="Gene3D" id="2.60.40.1120">
    <property type="entry name" value="Carboxypeptidase-like, regulatory domain"/>
    <property type="match status" value="1"/>
</dbReference>
<gene>
    <name evidence="2" type="ORF">DFQ09_101665</name>
</gene>
<name>A0A3D9N8P6_9FLAO</name>
<keyword evidence="2" id="KW-0645">Protease</keyword>
<reference evidence="2 3" key="1">
    <citation type="submission" date="2018-07" db="EMBL/GenBank/DDBJ databases">
        <title>Genomic Encyclopedia of Type Strains, Phase III (KMG-III): the genomes of soil and plant-associated and newly described type strains.</title>
        <authorList>
            <person name="Whitman W."/>
        </authorList>
    </citation>
    <scope>NUCLEOTIDE SEQUENCE [LARGE SCALE GENOMIC DNA]</scope>
    <source>
        <strain evidence="2 3">CECT 7948</strain>
    </source>
</reference>